<protein>
    <recommendedName>
        <fullName evidence="2">Ice-binding protein C-terminal domain-containing protein</fullName>
    </recommendedName>
</protein>
<keyword evidence="1" id="KW-0732">Signal</keyword>
<reference evidence="3" key="1">
    <citation type="journal article" date="2014" name="Int. J. Syst. Evol. Microbiol.">
        <title>Complete genome sequence of Corynebacterium casei LMG S-19264T (=DSM 44701T), isolated from a smear-ripened cheese.</title>
        <authorList>
            <consortium name="US DOE Joint Genome Institute (JGI-PGF)"/>
            <person name="Walter F."/>
            <person name="Albersmeier A."/>
            <person name="Kalinowski J."/>
            <person name="Ruckert C."/>
        </authorList>
    </citation>
    <scope>NUCLEOTIDE SEQUENCE</scope>
    <source>
        <strain evidence="3">CGMCC 1.10998</strain>
    </source>
</reference>
<sequence>MKIMSRIMLFCLVLFAAPIHASVVLYQDLSQFLAAAGPGTTETYEGYAPPGGFAVLSDSTVGSITYSDNAYAVDPAFDGGGYNWGTGAVLLLSNPAPFTPILTFAPTKAFGALFGTVNDFQQDITVTIDGQSFLLSTGPFANWTFYGFISDTPFSTFSISAANSALPILDNVFVGQASVAVPEPASLAMLGLGLLGIAIRRRQAR</sequence>
<dbReference type="EMBL" id="BMED01000008">
    <property type="protein sequence ID" value="GGD00263.1"/>
    <property type="molecule type" value="Genomic_DNA"/>
</dbReference>
<keyword evidence="4" id="KW-1185">Reference proteome</keyword>
<proteinExistence type="predicted"/>
<organism evidence="3 4">
    <name type="scientific">Undibacterium terreum</name>
    <dbReference type="NCBI Taxonomy" id="1224302"/>
    <lineage>
        <taxon>Bacteria</taxon>
        <taxon>Pseudomonadati</taxon>
        <taxon>Pseudomonadota</taxon>
        <taxon>Betaproteobacteria</taxon>
        <taxon>Burkholderiales</taxon>
        <taxon>Oxalobacteraceae</taxon>
        <taxon>Undibacterium</taxon>
    </lineage>
</organism>
<feature type="signal peptide" evidence="1">
    <location>
        <begin position="1"/>
        <end position="21"/>
    </location>
</feature>
<feature type="domain" description="Ice-binding protein C-terminal" evidence="2">
    <location>
        <begin position="180"/>
        <end position="202"/>
    </location>
</feature>
<dbReference type="Pfam" id="PF07589">
    <property type="entry name" value="PEP-CTERM"/>
    <property type="match status" value="1"/>
</dbReference>
<dbReference type="InterPro" id="IPR013424">
    <property type="entry name" value="Ice-binding_C"/>
</dbReference>
<dbReference type="Proteomes" id="UP000637423">
    <property type="component" value="Unassembled WGS sequence"/>
</dbReference>
<evidence type="ECO:0000313" key="3">
    <source>
        <dbReference type="EMBL" id="GGD00263.1"/>
    </source>
</evidence>
<dbReference type="RefSeq" id="WP_188569339.1">
    <property type="nucleotide sequence ID" value="NZ_BMED01000008.1"/>
</dbReference>
<reference evidence="3" key="2">
    <citation type="submission" date="2020-09" db="EMBL/GenBank/DDBJ databases">
        <authorList>
            <person name="Sun Q."/>
            <person name="Zhou Y."/>
        </authorList>
    </citation>
    <scope>NUCLEOTIDE SEQUENCE</scope>
    <source>
        <strain evidence="3">CGMCC 1.10998</strain>
    </source>
</reference>
<dbReference type="AlphaFoldDB" id="A0A916V289"/>
<evidence type="ECO:0000313" key="4">
    <source>
        <dbReference type="Proteomes" id="UP000637423"/>
    </source>
</evidence>
<evidence type="ECO:0000259" key="2">
    <source>
        <dbReference type="Pfam" id="PF07589"/>
    </source>
</evidence>
<dbReference type="NCBIfam" id="TIGR02595">
    <property type="entry name" value="PEP_CTERM"/>
    <property type="match status" value="1"/>
</dbReference>
<feature type="chain" id="PRO_5037426503" description="Ice-binding protein C-terminal domain-containing protein" evidence="1">
    <location>
        <begin position="22"/>
        <end position="205"/>
    </location>
</feature>
<gene>
    <name evidence="3" type="ORF">GCM10011396_54740</name>
</gene>
<comment type="caution">
    <text evidence="3">The sequence shown here is derived from an EMBL/GenBank/DDBJ whole genome shotgun (WGS) entry which is preliminary data.</text>
</comment>
<accession>A0A916V289</accession>
<name>A0A916V289_9BURK</name>
<evidence type="ECO:0000256" key="1">
    <source>
        <dbReference type="SAM" id="SignalP"/>
    </source>
</evidence>